<proteinExistence type="predicted"/>
<accession>H0EIP0</accession>
<evidence type="ECO:0000313" key="2">
    <source>
        <dbReference type="Proteomes" id="UP000005446"/>
    </source>
</evidence>
<reference evidence="1 2" key="1">
    <citation type="journal article" date="2012" name="Eukaryot. Cell">
        <title>Genome sequence of the fungus Glarea lozoyensis: the first genome sequence of a species from the Helotiaceae family.</title>
        <authorList>
            <person name="Youssar L."/>
            <person name="Gruening B.A."/>
            <person name="Erxleben A."/>
            <person name="Guenther S."/>
            <person name="Huettel W."/>
        </authorList>
    </citation>
    <scope>NUCLEOTIDE SEQUENCE [LARGE SCALE GENOMIC DNA]</scope>
    <source>
        <strain evidence="2">ATCC 74030 / MF5533</strain>
    </source>
</reference>
<comment type="caution">
    <text evidence="1">The sequence shown here is derived from an EMBL/GenBank/DDBJ whole genome shotgun (WGS) entry which is preliminary data.</text>
</comment>
<name>H0EIP0_GLAL7</name>
<dbReference type="InParanoid" id="H0EIP0"/>
<protein>
    <submittedName>
        <fullName evidence="1">Uncharacterized protein</fullName>
    </submittedName>
</protein>
<gene>
    <name evidence="1" type="ORF">M7I_2401</name>
</gene>
<dbReference type="Proteomes" id="UP000005446">
    <property type="component" value="Unassembled WGS sequence"/>
</dbReference>
<organism evidence="1 2">
    <name type="scientific">Glarea lozoyensis (strain ATCC 74030 / MF5533)</name>
    <dbReference type="NCBI Taxonomy" id="1104152"/>
    <lineage>
        <taxon>Eukaryota</taxon>
        <taxon>Fungi</taxon>
        <taxon>Dikarya</taxon>
        <taxon>Ascomycota</taxon>
        <taxon>Pezizomycotina</taxon>
        <taxon>Leotiomycetes</taxon>
        <taxon>Helotiales</taxon>
        <taxon>Helotiaceae</taxon>
        <taxon>Glarea</taxon>
    </lineage>
</organism>
<keyword evidence="2" id="KW-1185">Reference proteome</keyword>
<evidence type="ECO:0000313" key="1">
    <source>
        <dbReference type="EMBL" id="EHL01521.1"/>
    </source>
</evidence>
<dbReference type="HOGENOM" id="CLU_3335701_0_0_1"/>
<dbReference type="EMBL" id="AGUE01000049">
    <property type="protein sequence ID" value="EHL01521.1"/>
    <property type="molecule type" value="Genomic_DNA"/>
</dbReference>
<dbReference type="AlphaFoldDB" id="H0EIP0"/>
<sequence>MFGAFGTYSNDIQLLEVYLIDIATLQTCRSPKIKISSS</sequence>